<gene>
    <name evidence="2" type="ORF">N5A92_22150</name>
</gene>
<evidence type="ECO:0000313" key="3">
    <source>
        <dbReference type="Proteomes" id="UP001320831"/>
    </source>
</evidence>
<evidence type="ECO:0000259" key="1">
    <source>
        <dbReference type="Pfam" id="PF21926"/>
    </source>
</evidence>
<sequence>MSYLYRERSGSQKLSSKGSSAFVRNVMAMLDEIEYRHCYSGEDLEDIYRLRYKSFRAHGLLLSESADQRMVDELDDAPNCYRFGVFLNNVLVSTVRLHHMTATTPHAPIMTVFGNVLTPRLVAGETFIDPSRLAIDPDVSATYRALPYVTLRLAVIANAHFNTTSCVSMIRQEHTAFYKRVFNSTQVGEPRTYPPFTMPIYLYESRCDRNLQPTIDRFPFFDSTAFERRMLFDRPKRGELAPLTILPTAKYLKNAA</sequence>
<reference evidence="2 3" key="1">
    <citation type="submission" date="2022-09" db="EMBL/GenBank/DDBJ databases">
        <title>Chelativorans salina sp. nov., a novel slightly halophilic bacterium isolated from a saline lake sediment enrichment.</title>
        <authorList>
            <person name="Gao L."/>
            <person name="Fang B.-Z."/>
            <person name="Li W.-J."/>
        </authorList>
    </citation>
    <scope>NUCLEOTIDE SEQUENCE [LARGE SCALE GENOMIC DNA]</scope>
    <source>
        <strain evidence="2 3">EGI FJ00035</strain>
    </source>
</reference>
<organism evidence="2 3">
    <name type="scientific">Chelativorans salis</name>
    <dbReference type="NCBI Taxonomy" id="2978478"/>
    <lineage>
        <taxon>Bacteria</taxon>
        <taxon>Pseudomonadati</taxon>
        <taxon>Pseudomonadota</taxon>
        <taxon>Alphaproteobacteria</taxon>
        <taxon>Hyphomicrobiales</taxon>
        <taxon>Phyllobacteriaceae</taxon>
        <taxon>Chelativorans</taxon>
    </lineage>
</organism>
<dbReference type="Proteomes" id="UP001320831">
    <property type="component" value="Unassembled WGS sequence"/>
</dbReference>
<dbReference type="EMBL" id="JAOCZP010000009">
    <property type="protein sequence ID" value="MCT7377728.1"/>
    <property type="molecule type" value="Genomic_DNA"/>
</dbReference>
<evidence type="ECO:0000313" key="2">
    <source>
        <dbReference type="EMBL" id="MCT7377728.1"/>
    </source>
</evidence>
<accession>A0ABT2LVW9</accession>
<dbReference type="Gene3D" id="3.40.630.30">
    <property type="match status" value="1"/>
</dbReference>
<dbReference type="InterPro" id="IPR054597">
    <property type="entry name" value="FeeM_cat"/>
</dbReference>
<name>A0ABT2LVW9_9HYPH</name>
<proteinExistence type="predicted"/>
<feature type="domain" description="N-acyl amino acid synthase FeeM catalytic core" evidence="1">
    <location>
        <begin position="46"/>
        <end position="204"/>
    </location>
</feature>
<protein>
    <recommendedName>
        <fullName evidence="1">N-acyl amino acid synthase FeeM catalytic core domain-containing protein</fullName>
    </recommendedName>
</protein>
<dbReference type="Pfam" id="PF21926">
    <property type="entry name" value="FeeM"/>
    <property type="match status" value="1"/>
</dbReference>
<keyword evidence="3" id="KW-1185">Reference proteome</keyword>
<dbReference type="InterPro" id="IPR016181">
    <property type="entry name" value="Acyl_CoA_acyltransferase"/>
</dbReference>
<comment type="caution">
    <text evidence="2">The sequence shown here is derived from an EMBL/GenBank/DDBJ whole genome shotgun (WGS) entry which is preliminary data.</text>
</comment>
<dbReference type="RefSeq" id="WP_260906379.1">
    <property type="nucleotide sequence ID" value="NZ_JAOCZP010000009.1"/>
</dbReference>
<dbReference type="SUPFAM" id="SSF55729">
    <property type="entry name" value="Acyl-CoA N-acyltransferases (Nat)"/>
    <property type="match status" value="1"/>
</dbReference>